<gene>
    <name evidence="2" type="ORF">DNF11_1841</name>
</gene>
<dbReference type="PANTHER" id="PTHR28254:SF1">
    <property type="entry name" value="CYTOCHROME B-C1 COMPLEX SUBUNIT 10, MITOCHONDRIAL"/>
    <property type="match status" value="1"/>
</dbReference>
<evidence type="ECO:0000313" key="3">
    <source>
        <dbReference type="Proteomes" id="UP000269793"/>
    </source>
</evidence>
<dbReference type="Proteomes" id="UP000269793">
    <property type="component" value="Chromosome III"/>
</dbReference>
<dbReference type="GO" id="GO:0006122">
    <property type="term" value="P:mitochondrial electron transport, ubiquinol to cytochrome c"/>
    <property type="evidence" value="ECO:0007669"/>
    <property type="project" value="InterPro"/>
</dbReference>
<sequence>MFRPTPAVLGAFRATSRVAFNKPAFQPHFGSVNSQYALKWVPSLFFWGATGGMFVTIAMSGVPLFKTDVLLKTPVASFFEDKTPDCDKPF</sequence>
<name>A0A3G2S3Z3_MALR7</name>
<evidence type="ECO:0000313" key="2">
    <source>
        <dbReference type="EMBL" id="AYO42791.1"/>
    </source>
</evidence>
<dbReference type="VEuPathDB" id="FungiDB:DNF11_1841"/>
<protein>
    <submittedName>
        <fullName evidence="2">Ubiquinol-cytochrome-c reductase complex subunit(QCR10)</fullName>
    </submittedName>
</protein>
<dbReference type="OrthoDB" id="2391627at2759"/>
<keyword evidence="3" id="KW-1185">Reference proteome</keyword>
<organism evidence="2 3">
    <name type="scientific">Malassezia restricta (strain ATCC 96810 / NBRC 103918 / CBS 7877)</name>
    <name type="common">Seborrheic dermatitis infection agent</name>
    <dbReference type="NCBI Taxonomy" id="425264"/>
    <lineage>
        <taxon>Eukaryota</taxon>
        <taxon>Fungi</taxon>
        <taxon>Dikarya</taxon>
        <taxon>Basidiomycota</taxon>
        <taxon>Ustilaginomycotina</taxon>
        <taxon>Malasseziomycetes</taxon>
        <taxon>Malasseziales</taxon>
        <taxon>Malasseziaceae</taxon>
        <taxon>Malassezia</taxon>
    </lineage>
</organism>
<keyword evidence="1" id="KW-1133">Transmembrane helix</keyword>
<reference evidence="2 3" key="1">
    <citation type="submission" date="2018-10" db="EMBL/GenBank/DDBJ databases">
        <title>Complete genome sequence of Malassezia restricta CBS 7877.</title>
        <authorList>
            <person name="Morand S.C."/>
            <person name="Bertignac M."/>
            <person name="Iltis A."/>
            <person name="Kolder I."/>
            <person name="Pirovano W."/>
            <person name="Jourdain R."/>
            <person name="Clavaud C."/>
        </authorList>
    </citation>
    <scope>NUCLEOTIDE SEQUENCE [LARGE SCALE GENOMIC DNA]</scope>
    <source>
        <strain evidence="2 3">CBS 7877</strain>
    </source>
</reference>
<dbReference type="AlphaFoldDB" id="A0A3G2S3Z3"/>
<evidence type="ECO:0000256" key="1">
    <source>
        <dbReference type="SAM" id="Phobius"/>
    </source>
</evidence>
<dbReference type="STRING" id="425264.A0A3G2S3Z3"/>
<dbReference type="Pfam" id="PF09796">
    <property type="entry name" value="QCR10"/>
    <property type="match status" value="1"/>
</dbReference>
<keyword evidence="1" id="KW-0812">Transmembrane</keyword>
<feature type="transmembrane region" description="Helical" evidence="1">
    <location>
        <begin position="44"/>
        <end position="65"/>
    </location>
</feature>
<keyword evidence="1" id="KW-0472">Membrane</keyword>
<dbReference type="EMBL" id="CP033150">
    <property type="protein sequence ID" value="AYO42791.1"/>
    <property type="molecule type" value="Genomic_DNA"/>
</dbReference>
<dbReference type="PANTHER" id="PTHR28254">
    <property type="entry name" value="CYTOCHROME B-C1 COMPLEX SUBUNIT 10"/>
    <property type="match status" value="1"/>
</dbReference>
<dbReference type="GO" id="GO:0005739">
    <property type="term" value="C:mitochondrion"/>
    <property type="evidence" value="ECO:0007669"/>
    <property type="project" value="GOC"/>
</dbReference>
<proteinExistence type="predicted"/>
<accession>A0A3G2S3Z3</accession>
<dbReference type="InterPro" id="IPR019182">
    <property type="entry name" value="Cytochrome_b-c1_su10_fun"/>
</dbReference>